<dbReference type="Pfam" id="PF13840">
    <property type="entry name" value="ACT_7"/>
    <property type="match status" value="2"/>
</dbReference>
<feature type="domain" description="CASTOR ACT" evidence="3">
    <location>
        <begin position="344"/>
        <end position="405"/>
    </location>
</feature>
<dbReference type="GO" id="GO:0046394">
    <property type="term" value="P:carboxylic acid biosynthetic process"/>
    <property type="evidence" value="ECO:0007669"/>
    <property type="project" value="UniProtKB-ARBA"/>
</dbReference>
<feature type="signal peptide" evidence="2">
    <location>
        <begin position="1"/>
        <end position="24"/>
    </location>
</feature>
<dbReference type="InterPro" id="IPR045865">
    <property type="entry name" value="ACT-like_dom_sf"/>
</dbReference>
<evidence type="ECO:0000256" key="2">
    <source>
        <dbReference type="SAM" id="SignalP"/>
    </source>
</evidence>
<feature type="compositionally biased region" description="Pro residues" evidence="1">
    <location>
        <begin position="297"/>
        <end position="308"/>
    </location>
</feature>
<comment type="caution">
    <text evidence="4">The sequence shown here is derived from an EMBL/GenBank/DDBJ whole genome shotgun (WGS) entry which is preliminary data.</text>
</comment>
<keyword evidence="5" id="KW-1185">Reference proteome</keyword>
<evidence type="ECO:0000313" key="5">
    <source>
        <dbReference type="Proteomes" id="UP001212152"/>
    </source>
</evidence>
<feature type="region of interest" description="Disordered" evidence="1">
    <location>
        <begin position="268"/>
        <end position="310"/>
    </location>
</feature>
<dbReference type="Proteomes" id="UP001212152">
    <property type="component" value="Unassembled WGS sequence"/>
</dbReference>
<dbReference type="PANTHER" id="PTHR31131:SF6">
    <property type="entry name" value="CASTOR ACT DOMAIN-CONTAINING PROTEIN"/>
    <property type="match status" value="1"/>
</dbReference>
<proteinExistence type="predicted"/>
<evidence type="ECO:0000259" key="3">
    <source>
        <dbReference type="Pfam" id="PF13840"/>
    </source>
</evidence>
<protein>
    <recommendedName>
        <fullName evidence="3">CASTOR ACT domain-containing protein</fullName>
    </recommendedName>
</protein>
<dbReference type="GO" id="GO:0006520">
    <property type="term" value="P:amino acid metabolic process"/>
    <property type="evidence" value="ECO:0007669"/>
    <property type="project" value="UniProtKB-ARBA"/>
</dbReference>
<feature type="region of interest" description="Disordered" evidence="1">
    <location>
        <begin position="182"/>
        <end position="218"/>
    </location>
</feature>
<organism evidence="4 5">
    <name type="scientific">Geranomyces variabilis</name>
    <dbReference type="NCBI Taxonomy" id="109894"/>
    <lineage>
        <taxon>Eukaryota</taxon>
        <taxon>Fungi</taxon>
        <taxon>Fungi incertae sedis</taxon>
        <taxon>Chytridiomycota</taxon>
        <taxon>Chytridiomycota incertae sedis</taxon>
        <taxon>Chytridiomycetes</taxon>
        <taxon>Spizellomycetales</taxon>
        <taxon>Powellomycetaceae</taxon>
        <taxon>Geranomyces</taxon>
    </lineage>
</organism>
<feature type="domain" description="CASTOR ACT" evidence="3">
    <location>
        <begin position="77"/>
        <end position="138"/>
    </location>
</feature>
<evidence type="ECO:0000313" key="4">
    <source>
        <dbReference type="EMBL" id="KAJ3180294.1"/>
    </source>
</evidence>
<dbReference type="InterPro" id="IPR051719">
    <property type="entry name" value="CASTOR_mTORC1"/>
</dbReference>
<gene>
    <name evidence="4" type="ORF">HDU87_002173</name>
</gene>
<reference evidence="4" key="1">
    <citation type="submission" date="2020-05" db="EMBL/GenBank/DDBJ databases">
        <title>Phylogenomic resolution of chytrid fungi.</title>
        <authorList>
            <person name="Stajich J.E."/>
            <person name="Amses K."/>
            <person name="Simmons R."/>
            <person name="Seto K."/>
            <person name="Myers J."/>
            <person name="Bonds A."/>
            <person name="Quandt C.A."/>
            <person name="Barry K."/>
            <person name="Liu P."/>
            <person name="Grigoriev I."/>
            <person name="Longcore J.E."/>
            <person name="James T.Y."/>
        </authorList>
    </citation>
    <scope>NUCLEOTIDE SEQUENCE</scope>
    <source>
        <strain evidence="4">JEL0379</strain>
    </source>
</reference>
<dbReference type="EMBL" id="JADGJQ010000017">
    <property type="protein sequence ID" value="KAJ3180294.1"/>
    <property type="molecule type" value="Genomic_DNA"/>
</dbReference>
<feature type="chain" id="PRO_5042261368" description="CASTOR ACT domain-containing protein" evidence="2">
    <location>
        <begin position="25"/>
        <end position="450"/>
    </location>
</feature>
<keyword evidence="2" id="KW-0732">Signal</keyword>
<accession>A0AAD5XTH6</accession>
<name>A0AAD5XTH6_9FUNG</name>
<dbReference type="InterPro" id="IPR027795">
    <property type="entry name" value="CASTOR_ACT_dom"/>
</dbReference>
<dbReference type="AlphaFoldDB" id="A0AAD5XTH6"/>
<feature type="region of interest" description="Disordered" evidence="1">
    <location>
        <begin position="155"/>
        <end position="174"/>
    </location>
</feature>
<feature type="compositionally biased region" description="Low complexity" evidence="1">
    <location>
        <begin position="281"/>
        <end position="293"/>
    </location>
</feature>
<dbReference type="Gene3D" id="3.30.2130.10">
    <property type="entry name" value="VC0802-like"/>
    <property type="match status" value="2"/>
</dbReference>
<dbReference type="SUPFAM" id="SSF55021">
    <property type="entry name" value="ACT-like"/>
    <property type="match status" value="2"/>
</dbReference>
<evidence type="ECO:0000256" key="1">
    <source>
        <dbReference type="SAM" id="MobiDB-lite"/>
    </source>
</evidence>
<feature type="compositionally biased region" description="Gly residues" evidence="1">
    <location>
        <begin position="268"/>
        <end position="280"/>
    </location>
</feature>
<sequence>MSITIPSFRLLLLTLPKTSLPLLAHPILKALHFHPSPPSDRFFSYTENHLEVSIVADVETVARDFAIIPCAGMVICPDPFRALQVDSNGVLGNSAERINEISKPLAMAGVSILYLSTYQTDYVFVKERRMPLVISTLQASNFAFLDVESFDFDHTPPPTPSLPDAPRTAAQSSHMYSPAWAARPHFSDSTPPSPKHHAGAAAGGGGGGGGTQQPDDTHLRNGRFLARKLVPQYTVRLVGLNREYVDQWILTVMRVILFDDTIRRHGAGRGGGGGGGGGRTGSSAHLPSSTSSSQANAPPPLPPPPPPQGRFFNYTADEEGISLVADAEVLAQFPEHCINSSLSRRPLKCIQVDLADYGLDRYGIVCSMADPLAAAEIDLLYLSTYMTANVLVDEEDLPKAMGILDEVVANEKRTEDEERAAELEMMQHVEAGPLISSDGAVTVAEVDGEP</sequence>
<feature type="compositionally biased region" description="Gly residues" evidence="1">
    <location>
        <begin position="201"/>
        <end position="211"/>
    </location>
</feature>
<dbReference type="PANTHER" id="PTHR31131">
    <property type="entry name" value="CHROMOSOME 1, WHOLE GENOME SHOTGUN SEQUENCE"/>
    <property type="match status" value="1"/>
</dbReference>